<reference evidence="1 2" key="1">
    <citation type="submission" date="2020-08" db="EMBL/GenBank/DDBJ databases">
        <title>Sequencing the genomes of 1000 actinobacteria strains.</title>
        <authorList>
            <person name="Klenk H.-P."/>
        </authorList>
    </citation>
    <scope>NUCLEOTIDE SEQUENCE [LARGE SCALE GENOMIC DNA]</scope>
    <source>
        <strain evidence="1 2">DSM 44598</strain>
    </source>
</reference>
<name>A0A840WGU1_9ACTN</name>
<dbReference type="EMBL" id="JACHDO010000001">
    <property type="protein sequence ID" value="MBB5490626.1"/>
    <property type="molecule type" value="Genomic_DNA"/>
</dbReference>
<dbReference type="RefSeq" id="WP_246420192.1">
    <property type="nucleotide sequence ID" value="NZ_BAAAKM010000086.1"/>
</dbReference>
<sequence>MAANGTQEQAIAHRGGPRRTGWAALVSAATLVAAGLVLSGSTAAQAVDPAALCTSGHPEPGPDVPAYRNNADGWPQPIPGEPGGRIFVFYEGVTGHNCAVVVSNGSGGAYIDVGLRRSDGTGPDWDSGGGTHAGPVYVKAPGVCIDVTGAVGERSFSSSGTNCEE</sequence>
<dbReference type="AlphaFoldDB" id="A0A840WGU1"/>
<evidence type="ECO:0000313" key="2">
    <source>
        <dbReference type="Proteomes" id="UP000579647"/>
    </source>
</evidence>
<gene>
    <name evidence="1" type="ORF">HNR07_001763</name>
</gene>
<proteinExistence type="predicted"/>
<dbReference type="Proteomes" id="UP000579647">
    <property type="component" value="Unassembled WGS sequence"/>
</dbReference>
<keyword evidence="2" id="KW-1185">Reference proteome</keyword>
<protein>
    <submittedName>
        <fullName evidence="1">Uncharacterized protein</fullName>
    </submittedName>
</protein>
<accession>A0A840WGU1</accession>
<organism evidence="1 2">
    <name type="scientific">Nocardiopsis metallicus</name>
    <dbReference type="NCBI Taxonomy" id="179819"/>
    <lineage>
        <taxon>Bacteria</taxon>
        <taxon>Bacillati</taxon>
        <taxon>Actinomycetota</taxon>
        <taxon>Actinomycetes</taxon>
        <taxon>Streptosporangiales</taxon>
        <taxon>Nocardiopsidaceae</taxon>
        <taxon>Nocardiopsis</taxon>
    </lineage>
</organism>
<evidence type="ECO:0000313" key="1">
    <source>
        <dbReference type="EMBL" id="MBB5490626.1"/>
    </source>
</evidence>
<comment type="caution">
    <text evidence="1">The sequence shown here is derived from an EMBL/GenBank/DDBJ whole genome shotgun (WGS) entry which is preliminary data.</text>
</comment>